<proteinExistence type="predicted"/>
<dbReference type="EMBL" id="MH548371">
    <property type="protein sequence ID" value="AXQ85542.1"/>
    <property type="molecule type" value="Genomic_DNA"/>
</dbReference>
<dbReference type="RefSeq" id="WP_012774855.1">
    <property type="nucleotide sequence ID" value="NZ_JABCMA010000029.1"/>
</dbReference>
<evidence type="ECO:0000313" key="1">
    <source>
        <dbReference type="EMBL" id="AXQ85542.1"/>
    </source>
</evidence>
<reference evidence="1" key="1">
    <citation type="submission" date="2018-06" db="EMBL/GenBank/DDBJ databases">
        <title>Genetic characterization of a blaCTX-M-14-carrying plasmid in Vibrio alginolyticus.</title>
        <authorList>
            <person name="Zheng Z."/>
            <person name="Li R."/>
            <person name="Chen S."/>
        </authorList>
    </citation>
    <scope>NUCLEOTIDE SEQUENCE</scope>
    <source>
        <strain evidence="1">Vb1636</strain>
        <plasmid evidence="1">pVb1636</plasmid>
    </source>
</reference>
<accession>A0A510BNZ1</accession>
<gene>
    <name evidence="1" type="primary">trbK</name>
</gene>
<dbReference type="AlphaFoldDB" id="A0A510BNZ1"/>
<name>A0A510BNZ1_VIBAL</name>
<geneLocation type="plasmid" evidence="1">
    <name>pVb1636</name>
</geneLocation>
<organism evidence="1">
    <name type="scientific">Vibrio alginolyticus</name>
    <dbReference type="NCBI Taxonomy" id="663"/>
    <lineage>
        <taxon>Bacteria</taxon>
        <taxon>Pseudomonadati</taxon>
        <taxon>Pseudomonadota</taxon>
        <taxon>Gammaproteobacteria</taxon>
        <taxon>Vibrionales</taxon>
        <taxon>Vibrionaceae</taxon>
        <taxon>Vibrio</taxon>
    </lineage>
</organism>
<dbReference type="NCBIfam" id="TIGR04359">
    <property type="entry name" value="TrbK_RP4"/>
    <property type="match status" value="1"/>
</dbReference>
<protein>
    <submittedName>
        <fullName evidence="1">Conjugative transfer protein TrbK</fullName>
    </submittedName>
</protein>
<dbReference type="InterPro" id="IPR027584">
    <property type="entry name" value="TrbK_RP4"/>
</dbReference>
<dbReference type="PROSITE" id="PS51257">
    <property type="entry name" value="PROKAR_LIPOPROTEIN"/>
    <property type="match status" value="1"/>
</dbReference>
<keyword evidence="1" id="KW-0614">Plasmid</keyword>
<sequence>MKFNKLQALGAVILTALLAGCGDEPMPEVNDVNCTISNIKKIENQETKKEFATKCLRRSSTGDGELKSSPKKEW</sequence>